<comment type="caution">
    <text evidence="2">The sequence shown here is derived from an EMBL/GenBank/DDBJ whole genome shotgun (WGS) entry which is preliminary data.</text>
</comment>
<proteinExistence type="predicted"/>
<sequence>MLGSGATTSTNGSSPVRTISWTRMRRPHFAAGPANGIGTHRFKHPDAPARQYSTTRAAPEG</sequence>
<name>A0A919NJR3_9ACTN</name>
<feature type="region of interest" description="Disordered" evidence="1">
    <location>
        <begin position="1"/>
        <end position="61"/>
    </location>
</feature>
<accession>A0A919NJR3</accession>
<gene>
    <name evidence="2" type="ORF">Ate02nite_20490</name>
</gene>
<dbReference type="EMBL" id="BOMY01000013">
    <property type="protein sequence ID" value="GIF19319.1"/>
    <property type="molecule type" value="Genomic_DNA"/>
</dbReference>
<keyword evidence="3" id="KW-1185">Reference proteome</keyword>
<feature type="compositionally biased region" description="Polar residues" evidence="1">
    <location>
        <begin position="51"/>
        <end position="61"/>
    </location>
</feature>
<feature type="compositionally biased region" description="Low complexity" evidence="1">
    <location>
        <begin position="1"/>
        <end position="14"/>
    </location>
</feature>
<evidence type="ECO:0000313" key="2">
    <source>
        <dbReference type="EMBL" id="GIF19319.1"/>
    </source>
</evidence>
<reference evidence="2" key="1">
    <citation type="submission" date="2021-01" db="EMBL/GenBank/DDBJ databases">
        <title>Whole genome shotgun sequence of Actinoplanes tereljensis NBRC 105297.</title>
        <authorList>
            <person name="Komaki H."/>
            <person name="Tamura T."/>
        </authorList>
    </citation>
    <scope>NUCLEOTIDE SEQUENCE</scope>
    <source>
        <strain evidence="2">NBRC 105297</strain>
    </source>
</reference>
<dbReference type="Proteomes" id="UP000623608">
    <property type="component" value="Unassembled WGS sequence"/>
</dbReference>
<evidence type="ECO:0000256" key="1">
    <source>
        <dbReference type="SAM" id="MobiDB-lite"/>
    </source>
</evidence>
<evidence type="ECO:0000313" key="3">
    <source>
        <dbReference type="Proteomes" id="UP000623608"/>
    </source>
</evidence>
<dbReference type="AlphaFoldDB" id="A0A919NJR3"/>
<protein>
    <submittedName>
        <fullName evidence="2">Uncharacterized protein</fullName>
    </submittedName>
</protein>
<organism evidence="2 3">
    <name type="scientific">Paractinoplanes tereljensis</name>
    <dbReference type="NCBI Taxonomy" id="571912"/>
    <lineage>
        <taxon>Bacteria</taxon>
        <taxon>Bacillati</taxon>
        <taxon>Actinomycetota</taxon>
        <taxon>Actinomycetes</taxon>
        <taxon>Micromonosporales</taxon>
        <taxon>Micromonosporaceae</taxon>
        <taxon>Paractinoplanes</taxon>
    </lineage>
</organism>